<dbReference type="InterPro" id="IPR050595">
    <property type="entry name" value="Bact_response_regulator"/>
</dbReference>
<reference evidence="4 5" key="1">
    <citation type="submission" date="2022-12" db="EMBL/GenBank/DDBJ databases">
        <title>Polyphasic characterization of Geotalea uranireducens NIT-SL11 newly isolated from a complex of sewage sludge and microbially reduced graphene oxide.</title>
        <authorList>
            <person name="Xie L."/>
            <person name="Yoshida N."/>
            <person name="Meng L."/>
        </authorList>
    </citation>
    <scope>NUCLEOTIDE SEQUENCE [LARGE SCALE GENOMIC DNA]</scope>
    <source>
        <strain evidence="4 5">NIT-SL11</strain>
    </source>
</reference>
<dbReference type="Pfam" id="PF07238">
    <property type="entry name" value="PilZ"/>
    <property type="match status" value="1"/>
</dbReference>
<evidence type="ECO:0000313" key="4">
    <source>
        <dbReference type="EMBL" id="BDV41344.1"/>
    </source>
</evidence>
<dbReference type="InterPro" id="IPR009875">
    <property type="entry name" value="PilZ_domain"/>
</dbReference>
<dbReference type="PANTHER" id="PTHR44591">
    <property type="entry name" value="STRESS RESPONSE REGULATOR PROTEIN 1"/>
    <property type="match status" value="1"/>
</dbReference>
<dbReference type="InterPro" id="IPR001789">
    <property type="entry name" value="Sig_transdc_resp-reg_receiver"/>
</dbReference>
<dbReference type="SMART" id="SM00448">
    <property type="entry name" value="REC"/>
    <property type="match status" value="1"/>
</dbReference>
<evidence type="ECO:0000313" key="5">
    <source>
        <dbReference type="Proteomes" id="UP001317705"/>
    </source>
</evidence>
<dbReference type="InterPro" id="IPR011006">
    <property type="entry name" value="CheY-like_superfamily"/>
</dbReference>
<dbReference type="Pfam" id="PF00072">
    <property type="entry name" value="Response_reg"/>
    <property type="match status" value="1"/>
</dbReference>
<evidence type="ECO:0000256" key="2">
    <source>
        <dbReference type="PROSITE-ProRule" id="PRU00169"/>
    </source>
</evidence>
<gene>
    <name evidence="4" type="ORF">GURASL_02670</name>
</gene>
<dbReference type="SUPFAM" id="SSF52172">
    <property type="entry name" value="CheY-like"/>
    <property type="match status" value="1"/>
</dbReference>
<accession>A0ABM8EG12</accession>
<dbReference type="PANTHER" id="PTHR44591:SF20">
    <property type="entry name" value="PROTEIN PILH"/>
    <property type="match status" value="1"/>
</dbReference>
<dbReference type="SUPFAM" id="SSF141371">
    <property type="entry name" value="PilZ domain-like"/>
    <property type="match status" value="1"/>
</dbReference>
<dbReference type="Proteomes" id="UP001317705">
    <property type="component" value="Chromosome"/>
</dbReference>
<dbReference type="RefSeq" id="WP_282001324.1">
    <property type="nucleotide sequence ID" value="NZ_AP027151.1"/>
</dbReference>
<dbReference type="EMBL" id="AP027151">
    <property type="protein sequence ID" value="BDV41344.1"/>
    <property type="molecule type" value="Genomic_DNA"/>
</dbReference>
<protein>
    <submittedName>
        <fullName evidence="4">Two-component system response regulator</fullName>
    </submittedName>
</protein>
<dbReference type="Gene3D" id="3.40.50.2300">
    <property type="match status" value="1"/>
</dbReference>
<evidence type="ECO:0000259" key="3">
    <source>
        <dbReference type="PROSITE" id="PS50110"/>
    </source>
</evidence>
<dbReference type="Gene3D" id="2.40.10.220">
    <property type="entry name" value="predicted glycosyltransferase like domains"/>
    <property type="match status" value="1"/>
</dbReference>
<organism evidence="4 5">
    <name type="scientific">Geotalea uraniireducens</name>
    <dbReference type="NCBI Taxonomy" id="351604"/>
    <lineage>
        <taxon>Bacteria</taxon>
        <taxon>Pseudomonadati</taxon>
        <taxon>Thermodesulfobacteriota</taxon>
        <taxon>Desulfuromonadia</taxon>
        <taxon>Geobacterales</taxon>
        <taxon>Geobacteraceae</taxon>
        <taxon>Geotalea</taxon>
    </lineage>
</organism>
<feature type="modified residue" description="4-aspartylphosphate" evidence="2">
    <location>
        <position position="54"/>
    </location>
</feature>
<evidence type="ECO:0000256" key="1">
    <source>
        <dbReference type="ARBA" id="ARBA00022553"/>
    </source>
</evidence>
<name>A0ABM8EG12_9BACT</name>
<keyword evidence="5" id="KW-1185">Reference proteome</keyword>
<proteinExistence type="predicted"/>
<feature type="domain" description="Response regulatory" evidence="3">
    <location>
        <begin position="5"/>
        <end position="121"/>
    </location>
</feature>
<sequence>MDDPRILLVDDEKFFLAVACEYLKDSQIRALTATSASEGLRIARIERPHLIYLDYRMPEGDGAAWCREFKRDPALHDTPLIMVVGEGKDDDRHACELAGCNGVITKPLDRRQFLESGRRFLPAIDRRTPRIPLQAVAVFRQGGASHYGTVEELSTSGIFLSSRCNIEVGEQLRLGFVLPDGHLVEVFGRVAWLNRGARRIKRSLPEGFGLEFIHLSEEDHLRIGTLIDGATGTSLSAPAEGAS</sequence>
<keyword evidence="1 2" id="KW-0597">Phosphoprotein</keyword>
<dbReference type="PROSITE" id="PS50110">
    <property type="entry name" value="RESPONSE_REGULATORY"/>
    <property type="match status" value="1"/>
</dbReference>